<dbReference type="Proteomes" id="UP001258207">
    <property type="component" value="Chromosome"/>
</dbReference>
<dbReference type="NCBIfam" id="TIGR00512">
    <property type="entry name" value="salvage_mtnA"/>
    <property type="match status" value="1"/>
</dbReference>
<dbReference type="Gene3D" id="3.40.50.10470">
    <property type="entry name" value="Translation initiation factor eif-2b, domain 2"/>
    <property type="match status" value="1"/>
</dbReference>
<dbReference type="GO" id="GO:0019509">
    <property type="term" value="P:L-methionine salvage from methylthioadenosine"/>
    <property type="evidence" value="ECO:0007669"/>
    <property type="project" value="TreeGrafter"/>
</dbReference>
<protein>
    <recommendedName>
        <fullName evidence="6">S-methyl-5-thioribose-1-phosphate isomerase</fullName>
        <ecNumber evidence="6">5.3.1.23</ecNumber>
    </recommendedName>
</protein>
<dbReference type="Gene3D" id="1.20.120.420">
    <property type="entry name" value="translation initiation factor eif-2b, domain 1"/>
    <property type="match status" value="1"/>
</dbReference>
<evidence type="ECO:0000256" key="6">
    <source>
        <dbReference type="ARBA" id="ARBA00066897"/>
    </source>
</evidence>
<gene>
    <name evidence="7" type="primary">mtnA</name>
    <name evidence="7" type="ORF">RI108_15230</name>
</gene>
<dbReference type="PANTHER" id="PTHR43475:SF1">
    <property type="entry name" value="METHYLTHIORIBOSE-1-PHOSPHATE ISOMERASE"/>
    <property type="match status" value="1"/>
</dbReference>
<dbReference type="InterPro" id="IPR042529">
    <property type="entry name" value="IF_2B-like_C"/>
</dbReference>
<evidence type="ECO:0000313" key="7">
    <source>
        <dbReference type="EMBL" id="WNC08644.1"/>
    </source>
</evidence>
<dbReference type="Pfam" id="PF01008">
    <property type="entry name" value="IF-2B"/>
    <property type="match status" value="1"/>
</dbReference>
<evidence type="ECO:0000256" key="1">
    <source>
        <dbReference type="ARBA" id="ARBA00009117"/>
    </source>
</evidence>
<dbReference type="RefSeq" id="WP_310791433.1">
    <property type="nucleotide sequence ID" value="NZ_CP134081.1"/>
</dbReference>
<dbReference type="SUPFAM" id="SSF100950">
    <property type="entry name" value="NagB/RpiA/CoA transferase-like"/>
    <property type="match status" value="1"/>
</dbReference>
<dbReference type="InterPro" id="IPR027363">
    <property type="entry name" value="M1Pi_N"/>
</dbReference>
<dbReference type="FunFam" id="3.40.50.10470:FF:000006">
    <property type="entry name" value="Methylthioribose-1-phosphate isomerase"/>
    <property type="match status" value="1"/>
</dbReference>
<keyword evidence="2 7" id="KW-0413">Isomerase</keyword>
<name>A0AAJ6LX21_9PSED</name>
<organism evidence="7 8">
    <name type="scientific">Pseudomonas coleopterorum</name>
    <dbReference type="NCBI Taxonomy" id="1605838"/>
    <lineage>
        <taxon>Bacteria</taxon>
        <taxon>Pseudomonadati</taxon>
        <taxon>Pseudomonadota</taxon>
        <taxon>Gammaproteobacteria</taxon>
        <taxon>Pseudomonadales</taxon>
        <taxon>Pseudomonadaceae</taxon>
        <taxon>Pseudomonas</taxon>
    </lineage>
</organism>
<accession>A0AAJ6LX21</accession>
<dbReference type="InterPro" id="IPR011559">
    <property type="entry name" value="Initiation_fac_2B_a/b/d"/>
</dbReference>
<dbReference type="PANTHER" id="PTHR43475">
    <property type="entry name" value="METHYLTHIORIBOSE-1-PHOSPHATE ISOMERASE"/>
    <property type="match status" value="1"/>
</dbReference>
<dbReference type="GO" id="GO:0046523">
    <property type="term" value="F:S-methyl-5-thioribose-1-phosphate isomerase activity"/>
    <property type="evidence" value="ECO:0007669"/>
    <property type="project" value="UniProtKB-EC"/>
</dbReference>
<evidence type="ECO:0000256" key="3">
    <source>
        <dbReference type="ARBA" id="ARBA00050906"/>
    </source>
</evidence>
<dbReference type="NCBIfam" id="TIGR00524">
    <property type="entry name" value="eIF-2B_rel"/>
    <property type="match status" value="1"/>
</dbReference>
<dbReference type="NCBIfam" id="NF004326">
    <property type="entry name" value="PRK05720.1"/>
    <property type="match status" value="1"/>
</dbReference>
<evidence type="ECO:0000313" key="8">
    <source>
        <dbReference type="Proteomes" id="UP001258207"/>
    </source>
</evidence>
<reference evidence="7" key="1">
    <citation type="submission" date="2023-09" db="EMBL/GenBank/DDBJ databases">
        <title>First report of Pseudomonas coleopterorum DJ13 causing leaf spot on Rhododendron pulchrum Sweet in China.</title>
        <authorList>
            <person name="Zhang Y."/>
        </authorList>
    </citation>
    <scope>NUCLEOTIDE SEQUENCE</scope>
    <source>
        <strain evidence="7">DJ13</strain>
    </source>
</reference>
<comment type="function">
    <text evidence="5">Catalyzes the interconversion of methylthioribose-1-phosphate (MTR-1-P) into methylthioribulose-1-phosphate (MTRu-1-P). Also catalyzes the interconversion of 5-deoxyribose 1-phosphate and 5-deoxyribulose 1-phosphate. Part of a bifunctional DHAP-shunt salvage pathway for SAM by-products.</text>
</comment>
<dbReference type="EMBL" id="CP134081">
    <property type="protein sequence ID" value="WNC08644.1"/>
    <property type="molecule type" value="Genomic_DNA"/>
</dbReference>
<dbReference type="InterPro" id="IPR037171">
    <property type="entry name" value="NagB/RpiA_transferase-like"/>
</dbReference>
<comment type="similarity">
    <text evidence="1">Belongs to the eIF-2B alpha/beta/delta subunits family. MtnA subfamily.</text>
</comment>
<evidence type="ECO:0000256" key="5">
    <source>
        <dbReference type="ARBA" id="ARBA00058145"/>
    </source>
</evidence>
<dbReference type="InterPro" id="IPR005251">
    <property type="entry name" value="IF-M1Pi"/>
</dbReference>
<sequence length="358" mass="38351">MRDRLLAAERVKAVDWRGDALHLIDQRALPAEEVWRTCVDAPGVAGAIRTGVVSGASAVAICAAYAVVLAARLHRTAADDWRAALEQDLRLLAAIRPATAHLFWALERMRERLGRVRTDEDPVPALEAEALAIHQSDREANLTMAQLGVEVIRRHQGNLQTVLTHGSAGALASGGFGTALGVVRGAFHEGMLERVYADETRPGLQGSRLSAWELSSEDIPVTVTADSAAAHLMKSKGITWVIVGAERIAANGDIAGPIGTYQLAVCAMHHGVRFMVVASSAAIDLALESGDDIPLLERDGRELLEVAGTRVGADVDAFNPIHDVTPADLIDVIVTEKGIVERPDAAKLAQLMCRRRLH</sequence>
<comment type="catalytic activity">
    <reaction evidence="3">
        <text>5-deoxy-alpha-D-ribose 1-phosphate = 5-deoxy-D-ribulose 1-phosphate</text>
        <dbReference type="Rhea" id="RHEA:61296"/>
        <dbReference type="ChEBI" id="CHEBI:58749"/>
        <dbReference type="ChEBI" id="CHEBI:144504"/>
    </reaction>
    <physiologicalReaction direction="left-to-right" evidence="3">
        <dbReference type="Rhea" id="RHEA:61297"/>
    </physiologicalReaction>
</comment>
<dbReference type="AlphaFoldDB" id="A0AAJ6LX21"/>
<evidence type="ECO:0000256" key="2">
    <source>
        <dbReference type="ARBA" id="ARBA00023235"/>
    </source>
</evidence>
<comment type="catalytic activity">
    <reaction evidence="4">
        <text>5-(methylsulfanyl)-alpha-D-ribose 1-phosphate = 5-(methylsulfanyl)-D-ribulose 1-phosphate</text>
        <dbReference type="Rhea" id="RHEA:19989"/>
        <dbReference type="ChEBI" id="CHEBI:58533"/>
        <dbReference type="ChEBI" id="CHEBI:58548"/>
        <dbReference type="EC" id="5.3.1.23"/>
    </reaction>
    <physiologicalReaction direction="left-to-right" evidence="4">
        <dbReference type="Rhea" id="RHEA:19990"/>
    </physiologicalReaction>
</comment>
<dbReference type="InterPro" id="IPR000649">
    <property type="entry name" value="IF-2B-related"/>
</dbReference>
<evidence type="ECO:0000256" key="4">
    <source>
        <dbReference type="ARBA" id="ARBA00051169"/>
    </source>
</evidence>
<dbReference type="EC" id="5.3.1.23" evidence="6"/>
<proteinExistence type="inferred from homology"/>